<dbReference type="EMBL" id="GBXM01017979">
    <property type="protein sequence ID" value="JAH90598.1"/>
    <property type="molecule type" value="Transcribed_RNA"/>
</dbReference>
<protein>
    <submittedName>
        <fullName evidence="1">Uncharacterized protein</fullName>
    </submittedName>
</protein>
<proteinExistence type="predicted"/>
<organism evidence="1">
    <name type="scientific">Anguilla anguilla</name>
    <name type="common">European freshwater eel</name>
    <name type="synonym">Muraena anguilla</name>
    <dbReference type="NCBI Taxonomy" id="7936"/>
    <lineage>
        <taxon>Eukaryota</taxon>
        <taxon>Metazoa</taxon>
        <taxon>Chordata</taxon>
        <taxon>Craniata</taxon>
        <taxon>Vertebrata</taxon>
        <taxon>Euteleostomi</taxon>
        <taxon>Actinopterygii</taxon>
        <taxon>Neopterygii</taxon>
        <taxon>Teleostei</taxon>
        <taxon>Anguilliformes</taxon>
        <taxon>Anguillidae</taxon>
        <taxon>Anguilla</taxon>
    </lineage>
</organism>
<reference evidence="1" key="1">
    <citation type="submission" date="2014-11" db="EMBL/GenBank/DDBJ databases">
        <authorList>
            <person name="Amaro Gonzalez C."/>
        </authorList>
    </citation>
    <scope>NUCLEOTIDE SEQUENCE</scope>
</reference>
<accession>A0A0E9WM96</accession>
<evidence type="ECO:0000313" key="1">
    <source>
        <dbReference type="EMBL" id="JAH90598.1"/>
    </source>
</evidence>
<reference evidence="1" key="2">
    <citation type="journal article" date="2015" name="Fish Shellfish Immunol.">
        <title>Early steps in the European eel (Anguilla anguilla)-Vibrio vulnificus interaction in the gills: Role of the RtxA13 toxin.</title>
        <authorList>
            <person name="Callol A."/>
            <person name="Pajuelo D."/>
            <person name="Ebbesson L."/>
            <person name="Teles M."/>
            <person name="MacKenzie S."/>
            <person name="Amaro C."/>
        </authorList>
    </citation>
    <scope>NUCLEOTIDE SEQUENCE</scope>
</reference>
<dbReference type="AlphaFoldDB" id="A0A0E9WM96"/>
<sequence>MASPGVEETIYFLCMESSCTGHAPRCPPLRSNIHMLSHNLHPDPNC</sequence>
<name>A0A0E9WM96_ANGAN</name>